<keyword evidence="2" id="KW-0547">Nucleotide-binding</keyword>
<accession>A0A3S5B1G2</accession>
<comment type="caution">
    <text evidence="5">Lacks conserved residue(s) required for the propagation of feature annotation.</text>
</comment>
<feature type="domain" description="Kinesin motor" evidence="6">
    <location>
        <begin position="1"/>
        <end position="73"/>
    </location>
</feature>
<keyword evidence="3" id="KW-0067">ATP-binding</keyword>
<dbReference type="PROSITE" id="PS50067">
    <property type="entry name" value="KINESIN_MOTOR_2"/>
    <property type="match status" value="1"/>
</dbReference>
<dbReference type="GO" id="GO:0003777">
    <property type="term" value="F:microtubule motor activity"/>
    <property type="evidence" value="ECO:0007669"/>
    <property type="project" value="InterPro"/>
</dbReference>
<dbReference type="EMBL" id="CAAALY010255709">
    <property type="protein sequence ID" value="VEL37689.1"/>
    <property type="molecule type" value="Genomic_DNA"/>
</dbReference>
<sequence length="73" mass="8033">MFGSSVAGSRSMGLLPCTISWLFRMITQRQEDIGARFSVRVSAVELTNREETLQDLLATSSQSGFSFKGLSQN</sequence>
<organism evidence="7 8">
    <name type="scientific">Protopolystoma xenopodis</name>
    <dbReference type="NCBI Taxonomy" id="117903"/>
    <lineage>
        <taxon>Eukaryota</taxon>
        <taxon>Metazoa</taxon>
        <taxon>Spiralia</taxon>
        <taxon>Lophotrochozoa</taxon>
        <taxon>Platyhelminthes</taxon>
        <taxon>Monogenea</taxon>
        <taxon>Polyopisthocotylea</taxon>
        <taxon>Polystomatidea</taxon>
        <taxon>Polystomatidae</taxon>
        <taxon>Protopolystoma</taxon>
    </lineage>
</organism>
<dbReference type="PANTHER" id="PTHR21608">
    <property type="entry name" value="KINESIN-LIKE PROTEIN CG14535"/>
    <property type="match status" value="1"/>
</dbReference>
<dbReference type="InterPro" id="IPR027640">
    <property type="entry name" value="Kinesin-like_fam"/>
</dbReference>
<keyword evidence="4" id="KW-0206">Cytoskeleton</keyword>
<dbReference type="GO" id="GO:0007018">
    <property type="term" value="P:microtubule-based movement"/>
    <property type="evidence" value="ECO:0007669"/>
    <property type="project" value="InterPro"/>
</dbReference>
<dbReference type="OrthoDB" id="8862460at2759"/>
<comment type="caution">
    <text evidence="7">The sequence shown here is derived from an EMBL/GenBank/DDBJ whole genome shotgun (WGS) entry which is preliminary data.</text>
</comment>
<dbReference type="SUPFAM" id="SSF52540">
    <property type="entry name" value="P-loop containing nucleoside triphosphate hydrolases"/>
    <property type="match status" value="1"/>
</dbReference>
<evidence type="ECO:0000256" key="2">
    <source>
        <dbReference type="ARBA" id="ARBA00022741"/>
    </source>
</evidence>
<name>A0A3S5B1G2_9PLAT</name>
<evidence type="ECO:0000259" key="6">
    <source>
        <dbReference type="PROSITE" id="PS50067"/>
    </source>
</evidence>
<dbReference type="Proteomes" id="UP000784294">
    <property type="component" value="Unassembled WGS sequence"/>
</dbReference>
<proteinExistence type="inferred from homology"/>
<protein>
    <recommendedName>
        <fullName evidence="6">Kinesin motor domain-containing protein</fullName>
    </recommendedName>
</protein>
<evidence type="ECO:0000256" key="3">
    <source>
        <dbReference type="ARBA" id="ARBA00022840"/>
    </source>
</evidence>
<evidence type="ECO:0000256" key="5">
    <source>
        <dbReference type="PROSITE-ProRule" id="PRU00283"/>
    </source>
</evidence>
<keyword evidence="4" id="KW-0963">Cytoplasm</keyword>
<gene>
    <name evidence="7" type="ORF">PXEA_LOCUS31129</name>
</gene>
<dbReference type="GO" id="GO:0005856">
    <property type="term" value="C:cytoskeleton"/>
    <property type="evidence" value="ECO:0007669"/>
    <property type="project" value="UniProtKB-SubCell"/>
</dbReference>
<dbReference type="PANTHER" id="PTHR21608:SF7">
    <property type="entry name" value="KINESIN-LIKE PROTEIN CG14535"/>
    <property type="match status" value="1"/>
</dbReference>
<dbReference type="InterPro" id="IPR027417">
    <property type="entry name" value="P-loop_NTPase"/>
</dbReference>
<dbReference type="AlphaFoldDB" id="A0A3S5B1G2"/>
<comment type="subcellular location">
    <subcellularLocation>
        <location evidence="1">Cytoplasm</location>
        <location evidence="1">Cytoskeleton</location>
    </subcellularLocation>
</comment>
<dbReference type="GO" id="GO:0005524">
    <property type="term" value="F:ATP binding"/>
    <property type="evidence" value="ECO:0007669"/>
    <property type="project" value="UniProtKB-KW"/>
</dbReference>
<dbReference type="InterPro" id="IPR001752">
    <property type="entry name" value="Kinesin_motor_dom"/>
</dbReference>
<reference evidence="7" key="1">
    <citation type="submission" date="2018-11" db="EMBL/GenBank/DDBJ databases">
        <authorList>
            <consortium name="Pathogen Informatics"/>
        </authorList>
    </citation>
    <scope>NUCLEOTIDE SEQUENCE</scope>
</reference>
<comment type="similarity">
    <text evidence="5">Belongs to the TRAFAC class myosin-kinesin ATPase superfamily. Kinesin family.</text>
</comment>
<evidence type="ECO:0000256" key="1">
    <source>
        <dbReference type="ARBA" id="ARBA00004245"/>
    </source>
</evidence>
<dbReference type="GO" id="GO:0008017">
    <property type="term" value="F:microtubule binding"/>
    <property type="evidence" value="ECO:0007669"/>
    <property type="project" value="InterPro"/>
</dbReference>
<dbReference type="InterPro" id="IPR036961">
    <property type="entry name" value="Kinesin_motor_dom_sf"/>
</dbReference>
<evidence type="ECO:0000313" key="7">
    <source>
        <dbReference type="EMBL" id="VEL37689.1"/>
    </source>
</evidence>
<evidence type="ECO:0000256" key="4">
    <source>
        <dbReference type="ARBA" id="ARBA00023212"/>
    </source>
</evidence>
<keyword evidence="8" id="KW-1185">Reference proteome</keyword>
<evidence type="ECO:0000313" key="8">
    <source>
        <dbReference type="Proteomes" id="UP000784294"/>
    </source>
</evidence>
<dbReference type="Gene3D" id="3.40.850.10">
    <property type="entry name" value="Kinesin motor domain"/>
    <property type="match status" value="1"/>
</dbReference>